<keyword evidence="5" id="KW-1185">Reference proteome</keyword>
<comment type="subcellular location">
    <subcellularLocation>
        <location evidence="1">Cytoplasm</location>
    </subcellularLocation>
</comment>
<dbReference type="InterPro" id="IPR024660">
    <property type="entry name" value="UCS_central_dom"/>
</dbReference>
<dbReference type="Gene3D" id="1.25.10.100">
    <property type="match status" value="1"/>
</dbReference>
<keyword evidence="2" id="KW-0963">Cytoplasm</keyword>
<dbReference type="InterPro" id="IPR011989">
    <property type="entry name" value="ARM-like"/>
</dbReference>
<evidence type="ECO:0000313" key="5">
    <source>
        <dbReference type="Proteomes" id="UP000799750"/>
    </source>
</evidence>
<dbReference type="GO" id="GO:0051879">
    <property type="term" value="F:Hsp90 protein binding"/>
    <property type="evidence" value="ECO:0007669"/>
    <property type="project" value="TreeGrafter"/>
</dbReference>
<name>A0A6A6QTL6_9PEZI</name>
<dbReference type="AlphaFoldDB" id="A0A6A6QTL6"/>
<dbReference type="PANTHER" id="PTHR45994:SF1">
    <property type="entry name" value="FI21225P1"/>
    <property type="match status" value="1"/>
</dbReference>
<dbReference type="PANTHER" id="PTHR45994">
    <property type="entry name" value="FI21225P1"/>
    <property type="match status" value="1"/>
</dbReference>
<dbReference type="Proteomes" id="UP000799750">
    <property type="component" value="Unassembled WGS sequence"/>
</dbReference>
<dbReference type="Pfam" id="PF11701">
    <property type="entry name" value="UNC45-central"/>
    <property type="match status" value="1"/>
</dbReference>
<evidence type="ECO:0000259" key="3">
    <source>
        <dbReference type="Pfam" id="PF11701"/>
    </source>
</evidence>
<proteinExistence type="predicted"/>
<evidence type="ECO:0000256" key="2">
    <source>
        <dbReference type="ARBA" id="ARBA00022490"/>
    </source>
</evidence>
<reference evidence="4" key="1">
    <citation type="journal article" date="2020" name="Stud. Mycol.">
        <title>101 Dothideomycetes genomes: a test case for predicting lifestyles and emergence of pathogens.</title>
        <authorList>
            <person name="Haridas S."/>
            <person name="Albert R."/>
            <person name="Binder M."/>
            <person name="Bloem J."/>
            <person name="Labutti K."/>
            <person name="Salamov A."/>
            <person name="Andreopoulos B."/>
            <person name="Baker S."/>
            <person name="Barry K."/>
            <person name="Bills G."/>
            <person name="Bluhm B."/>
            <person name="Cannon C."/>
            <person name="Castanera R."/>
            <person name="Culley D."/>
            <person name="Daum C."/>
            <person name="Ezra D."/>
            <person name="Gonzalez J."/>
            <person name="Henrissat B."/>
            <person name="Kuo A."/>
            <person name="Liang C."/>
            <person name="Lipzen A."/>
            <person name="Lutzoni F."/>
            <person name="Magnuson J."/>
            <person name="Mondo S."/>
            <person name="Nolan M."/>
            <person name="Ohm R."/>
            <person name="Pangilinan J."/>
            <person name="Park H.-J."/>
            <person name="Ramirez L."/>
            <person name="Alfaro M."/>
            <person name="Sun H."/>
            <person name="Tritt A."/>
            <person name="Yoshinaga Y."/>
            <person name="Zwiers L.-H."/>
            <person name="Turgeon B."/>
            <person name="Goodwin S."/>
            <person name="Spatafora J."/>
            <person name="Crous P."/>
            <person name="Grigoriev I."/>
        </authorList>
    </citation>
    <scope>NUCLEOTIDE SEQUENCE</scope>
    <source>
        <strain evidence="4">CBS 269.34</strain>
    </source>
</reference>
<accession>A0A6A6QTL6</accession>
<dbReference type="SUPFAM" id="SSF48371">
    <property type="entry name" value="ARM repeat"/>
    <property type="match status" value="2"/>
</dbReference>
<sequence length="838" mass="91231">MATTTEDERAEQLAQSATAAVKVGKLPDAARALREATSIAPQNQKVKAAWVYLKEEESKSPLLDICTQWVHSRDENDGEKALKEIKGVRLTNEVAEHAMSILNAYKGECDTLDHVTGELLKYQTAQNVLATFIKDHPTEAYYQFFERGDDSMDGLLQVLLNRAAWPTDATWIQGHRDSFMLSLAMMMEEALDHPERAMKAIARLLAAHASHLKGIIDSDSFDVILAALDIRLPNSLRSQATLATIKLLELAPATAQSLISKFVTSRVSRPTTDGLTVAFSAAAAIFPITTSVAAALFLTEGFISSLVPLVQSKKSVRLEQAALELISAACVDKTCREAINRHCREWLEDVVEAGVDRRRSNLAALILMKLGEEKASGTVPQIVVPGKVDQDDLISRFKGMVLSADNTSKQDSVEGLAYASLQPKVRENLANDHPFLLRLIETMADPEAAKPVLFGGLTIFVNITTYLPFQSEEEKRMAQLKVYANASKPSDPDPYEDESHVTTRCNKVLASGIVPLLVASSKRASPSVLSQMLHILLSLSQEQKHRGLMAQQGAVKLIIHIWDHIHAEEHPQASSYSPASNRAAAHALARILISVNPTHVFSAASALPATNAIRPLILLLKPDQDAKSANLLQTFEALLALTNLASTDDTSRDTIIRLAWDTIMDDLVLSENTLVQRASVELICNLVLSPLGIERFADGSKRAGNRLHILLAMADVEDLKTRSAAGGALAMLLGFDPVVEVVLGKERGVQILLGLCEDENEDVRHRGVVCVRSLVGAGGEVGKKAVEVVGEKNGVAILKGVLTKSRRQEVIATAVEALKILVEKEKEGRIVEVEDEVD</sequence>
<dbReference type="GO" id="GO:0005737">
    <property type="term" value="C:cytoplasm"/>
    <property type="evidence" value="ECO:0007669"/>
    <property type="project" value="UniProtKB-SubCell"/>
</dbReference>
<gene>
    <name evidence="4" type="ORF">BU16DRAFT_617384</name>
</gene>
<protein>
    <submittedName>
        <fullName evidence="4">CRO1 protein</fullName>
    </submittedName>
</protein>
<dbReference type="OrthoDB" id="5574718at2759"/>
<feature type="domain" description="UNC-45/Cro1/She4 central" evidence="3">
    <location>
        <begin position="219"/>
        <end position="370"/>
    </location>
</feature>
<evidence type="ECO:0000256" key="1">
    <source>
        <dbReference type="ARBA" id="ARBA00004496"/>
    </source>
</evidence>
<evidence type="ECO:0000313" key="4">
    <source>
        <dbReference type="EMBL" id="KAF2495848.1"/>
    </source>
</evidence>
<dbReference type="Gene3D" id="1.25.10.10">
    <property type="entry name" value="Leucine-rich Repeat Variant"/>
    <property type="match status" value="1"/>
</dbReference>
<dbReference type="InterPro" id="IPR016024">
    <property type="entry name" value="ARM-type_fold"/>
</dbReference>
<organism evidence="4 5">
    <name type="scientific">Lophium mytilinum</name>
    <dbReference type="NCBI Taxonomy" id="390894"/>
    <lineage>
        <taxon>Eukaryota</taxon>
        <taxon>Fungi</taxon>
        <taxon>Dikarya</taxon>
        <taxon>Ascomycota</taxon>
        <taxon>Pezizomycotina</taxon>
        <taxon>Dothideomycetes</taxon>
        <taxon>Pleosporomycetidae</taxon>
        <taxon>Mytilinidiales</taxon>
        <taxon>Mytilinidiaceae</taxon>
        <taxon>Lophium</taxon>
    </lineage>
</organism>
<dbReference type="EMBL" id="MU004188">
    <property type="protein sequence ID" value="KAF2495848.1"/>
    <property type="molecule type" value="Genomic_DNA"/>
</dbReference>